<name>A0ABR7WAR3_9ACTN</name>
<dbReference type="SUPFAM" id="SSF56645">
    <property type="entry name" value="Acyl-CoA dehydrogenase NM domain-like"/>
    <property type="match status" value="1"/>
</dbReference>
<protein>
    <submittedName>
        <fullName evidence="4">Acyl-CoA dehydrogenase family protein</fullName>
    </submittedName>
</protein>
<keyword evidence="2" id="KW-0560">Oxidoreductase</keyword>
<dbReference type="PANTHER" id="PTHR43292:SF4">
    <property type="entry name" value="ACYL-COA DEHYDROGENASE FADE34"/>
    <property type="match status" value="1"/>
</dbReference>
<accession>A0ABR7WAR3</accession>
<feature type="domain" description="Acyl-CoA oxidase/dehydrogenase middle" evidence="3">
    <location>
        <begin position="124"/>
        <end position="209"/>
    </location>
</feature>
<evidence type="ECO:0000256" key="1">
    <source>
        <dbReference type="ARBA" id="ARBA00022630"/>
    </source>
</evidence>
<proteinExistence type="predicted"/>
<gene>
    <name evidence="4" type="ORF">IDF66_07030</name>
</gene>
<dbReference type="InterPro" id="IPR036250">
    <property type="entry name" value="AcylCo_DH-like_C"/>
</dbReference>
<dbReference type="InterPro" id="IPR037069">
    <property type="entry name" value="AcylCoA_DH/ox_N_sf"/>
</dbReference>
<dbReference type="Gene3D" id="1.10.540.10">
    <property type="entry name" value="Acyl-CoA dehydrogenase/oxidase, N-terminal domain"/>
    <property type="match status" value="1"/>
</dbReference>
<dbReference type="PANTHER" id="PTHR43292">
    <property type="entry name" value="ACYL-COA DEHYDROGENASE"/>
    <property type="match status" value="1"/>
</dbReference>
<evidence type="ECO:0000259" key="3">
    <source>
        <dbReference type="Pfam" id="PF02770"/>
    </source>
</evidence>
<organism evidence="4 5">
    <name type="scientific">Gordonia hankookensis</name>
    <dbReference type="NCBI Taxonomy" id="589403"/>
    <lineage>
        <taxon>Bacteria</taxon>
        <taxon>Bacillati</taxon>
        <taxon>Actinomycetota</taxon>
        <taxon>Actinomycetes</taxon>
        <taxon>Mycobacteriales</taxon>
        <taxon>Gordoniaceae</taxon>
        <taxon>Gordonia</taxon>
    </lineage>
</organism>
<dbReference type="Proteomes" id="UP000602395">
    <property type="component" value="Unassembled WGS sequence"/>
</dbReference>
<dbReference type="Gene3D" id="2.40.110.10">
    <property type="entry name" value="Butyryl-CoA Dehydrogenase, subunit A, domain 2"/>
    <property type="match status" value="1"/>
</dbReference>
<dbReference type="Pfam" id="PF02770">
    <property type="entry name" value="Acyl-CoA_dh_M"/>
    <property type="match status" value="1"/>
</dbReference>
<dbReference type="SUPFAM" id="SSF47203">
    <property type="entry name" value="Acyl-CoA dehydrogenase C-terminal domain-like"/>
    <property type="match status" value="1"/>
</dbReference>
<dbReference type="EMBL" id="JACWMS010000001">
    <property type="protein sequence ID" value="MBD1319333.1"/>
    <property type="molecule type" value="Genomic_DNA"/>
</dbReference>
<keyword evidence="5" id="KW-1185">Reference proteome</keyword>
<dbReference type="RefSeq" id="WP_190266176.1">
    <property type="nucleotide sequence ID" value="NZ_BAABAD010000003.1"/>
</dbReference>
<reference evidence="4 5" key="1">
    <citation type="submission" date="2020-09" db="EMBL/GenBank/DDBJ databases">
        <title>Novel species in genus Gordonia.</title>
        <authorList>
            <person name="Zhang G."/>
        </authorList>
    </citation>
    <scope>NUCLEOTIDE SEQUENCE [LARGE SCALE GENOMIC DNA]</scope>
    <source>
        <strain evidence="4 5">ON-33</strain>
    </source>
</reference>
<dbReference type="Gene3D" id="1.20.140.10">
    <property type="entry name" value="Butyryl-CoA Dehydrogenase, subunit A, domain 3"/>
    <property type="match status" value="1"/>
</dbReference>
<dbReference type="InterPro" id="IPR046373">
    <property type="entry name" value="Acyl-CoA_Oxase/DH_mid-dom_sf"/>
</dbReference>
<dbReference type="InterPro" id="IPR052161">
    <property type="entry name" value="Mycobact_Acyl-CoA_DH"/>
</dbReference>
<comment type="caution">
    <text evidence="4">The sequence shown here is derived from an EMBL/GenBank/DDBJ whole genome shotgun (WGS) entry which is preliminary data.</text>
</comment>
<sequence length="396" mass="43128">MDFARVELTDEDRAFQERARAFLADTVTEEMVRAERATGDGVIVELHRAMGVDGWLAAEASTAEDGGFTAVRRRIWDLERRRLGLPLERWGATLMILQAVRQYASPELLDEVLTRVFSGEVLFAMGYTEPGGGSDIATCKTRAVRDGDEWVINGQKMFTSGANVCQYVFLLTNTDPAGKRHRNLTMFLVPVETEGIEVHRLRTVDGDSTTITYYADVRIPDRYRLGDVDDGWTVLSGPLAAEHGATDPADVGLSDITTMSNFGMSMAISADLATAITARSGPDGRRDLDDDSVSYRLGRAYSRIEAALATPSLFGRVAIAQSMRDVAPELMDILGGQAVLPANSLGASAEPGDGPEYLFRWAPLLGIYGGTIDVFRNMIAQHILGLGRPTYVAPAK</sequence>
<dbReference type="InterPro" id="IPR009100">
    <property type="entry name" value="AcylCoA_DH/oxidase_NM_dom_sf"/>
</dbReference>
<evidence type="ECO:0000313" key="5">
    <source>
        <dbReference type="Proteomes" id="UP000602395"/>
    </source>
</evidence>
<dbReference type="InterPro" id="IPR006091">
    <property type="entry name" value="Acyl-CoA_Oxase/DH_mid-dom"/>
</dbReference>
<keyword evidence="1" id="KW-0285">Flavoprotein</keyword>
<evidence type="ECO:0000256" key="2">
    <source>
        <dbReference type="ARBA" id="ARBA00023002"/>
    </source>
</evidence>
<evidence type="ECO:0000313" key="4">
    <source>
        <dbReference type="EMBL" id="MBD1319333.1"/>
    </source>
</evidence>